<sequence length="745" mass="81381">MQAAYQYGSGPVKYTEARTFTVLGKLNINALTAPQNMNFTVTGTNGIVDAKVYVKLDWSPESVGDDTVKAGGNWSVNVSLKKAGPVNLVAEQTYQGVTSQRSDYHTFKIKPPKLTDIQVAYPRPGTVRFSGAGYEGATVEVHITGNGTPQGWDVVLNGTWAVEWSDQPPAQYQMDIRQKVADGSGWIYSDWSDRLTVTIPVPVPTLSVQVGEDRKPVFSGTGDTWPGQPGRIEVRREGETVPAVPIVDVNTADKTWSRTATEAWDPGTYPIQAWQLFNDLRSDPTEPPRTLTIRAPLPTVSVSDDGLTPYFSGTCLNGAQVNLGFNGEQGTPHAATMDGPNWTFTREEPFLPGAYTASVTQTIGGQTSNEATQAFDIVVLQPVITSPVDEDVDHNPVIRGTGGVPGATMYVFDAVTKLPLGERPVTENQWSVPLENLSFGPHTVYAVQQYGEWPSEESQRVTFTVILFPPTIDHPQPGDRMPRIAVIDGYARPASGFDVAWVELWLDGEDEPLTTVRANRLGYWSYDAHLPVGEYVLRARQRFVEEASAFGPDHPIIVVPPVPVIESPALQQHIGATVTMSGHGYAGDWVEVAWSEAPDTVLGRTQVQANRTWSLALSIDKPAGEHPWIVRQECDDYRSDWSEARPVKVLSDAPVFTAPEAGHWFAGTALFEGTGETGKRIELSQWFDSRQVVSQGDSVTGGTWTASPDTPLLPGAHWLKARQDDSGWGDSLRFEVARIESSPGR</sequence>
<protein>
    <recommendedName>
        <fullName evidence="3">Ig-like domain (Group 3)</fullName>
    </recommendedName>
</protein>
<dbReference type="AlphaFoldDB" id="A0A2Z4ZFL4"/>
<dbReference type="KEGG" id="pthv:CE140_21790"/>
<evidence type="ECO:0008006" key="3">
    <source>
        <dbReference type="Google" id="ProtNLM"/>
    </source>
</evidence>
<accession>A0A2Z4ZFL4</accession>
<name>A0A2Z4ZFL4_9PSED</name>
<evidence type="ECO:0000313" key="2">
    <source>
        <dbReference type="Proteomes" id="UP000251666"/>
    </source>
</evidence>
<reference evidence="2" key="1">
    <citation type="journal article" date="2021" name="Front. Microbiol.">
        <title>Genomic Analysis of the 1-Aminocyclopropane-1-Carboxylate Deaminase-Producing Pseudomonas thivervalensis SC5 Reveals Its Multifaceted Roles in Soil and in Beneficial Interactions With Plants.</title>
        <authorList>
            <person name="Nascimento F.X."/>
            <person name="Uron P."/>
            <person name="Glick B.R."/>
            <person name="Giachini A."/>
            <person name="Rossi M.J."/>
        </authorList>
    </citation>
    <scope>NUCLEOTIDE SEQUENCE [LARGE SCALE GENOMIC DNA]</scope>
    <source>
        <strain evidence="2">PLM3</strain>
    </source>
</reference>
<organism evidence="1 2">
    <name type="scientific">Pseudomonas thivervalensis</name>
    <dbReference type="NCBI Taxonomy" id="86265"/>
    <lineage>
        <taxon>Bacteria</taxon>
        <taxon>Pseudomonadati</taxon>
        <taxon>Pseudomonadota</taxon>
        <taxon>Gammaproteobacteria</taxon>
        <taxon>Pseudomonadales</taxon>
        <taxon>Pseudomonadaceae</taxon>
        <taxon>Pseudomonas</taxon>
    </lineage>
</organism>
<keyword evidence="2" id="KW-1185">Reference proteome</keyword>
<dbReference type="EMBL" id="CP022202">
    <property type="protein sequence ID" value="AXA62701.1"/>
    <property type="molecule type" value="Genomic_DNA"/>
</dbReference>
<gene>
    <name evidence="1" type="ORF">CEQ51_22340</name>
</gene>
<proteinExistence type="predicted"/>
<evidence type="ECO:0000313" key="1">
    <source>
        <dbReference type="EMBL" id="AXA62701.1"/>
    </source>
</evidence>
<dbReference type="Proteomes" id="UP000251666">
    <property type="component" value="Chromosome"/>
</dbReference>